<accession>A0ABT6XKL9</accession>
<dbReference type="RefSeq" id="WP_283214198.1">
    <property type="nucleotide sequence ID" value="NZ_JASGBI010000002.1"/>
</dbReference>
<dbReference type="EMBL" id="JASGBI010000002">
    <property type="protein sequence ID" value="MDI9240717.1"/>
    <property type="molecule type" value="Genomic_DNA"/>
</dbReference>
<proteinExistence type="predicted"/>
<protein>
    <submittedName>
        <fullName evidence="1">Uncharacterized protein</fullName>
    </submittedName>
</protein>
<dbReference type="Proteomes" id="UP001321580">
    <property type="component" value="Unassembled WGS sequence"/>
</dbReference>
<evidence type="ECO:0000313" key="2">
    <source>
        <dbReference type="Proteomes" id="UP001321580"/>
    </source>
</evidence>
<name>A0ABT6XKL9_9GAMM</name>
<comment type="caution">
    <text evidence="1">The sequence shown here is derived from an EMBL/GenBank/DDBJ whole genome shotgun (WGS) entry which is preliminary data.</text>
</comment>
<organism evidence="1 2">
    <name type="scientific">Lysobacter stagni</name>
    <dbReference type="NCBI Taxonomy" id="3045172"/>
    <lineage>
        <taxon>Bacteria</taxon>
        <taxon>Pseudomonadati</taxon>
        <taxon>Pseudomonadota</taxon>
        <taxon>Gammaproteobacteria</taxon>
        <taxon>Lysobacterales</taxon>
        <taxon>Lysobacteraceae</taxon>
        <taxon>Lysobacter</taxon>
    </lineage>
</organism>
<sequence>MATTSEDLEAFEAMIPVIVEVVPQEDVLTAFSCYIEPVVERAANRLIAEAQVENILHRHGIATPGL</sequence>
<keyword evidence="2" id="KW-1185">Reference proteome</keyword>
<evidence type="ECO:0000313" key="1">
    <source>
        <dbReference type="EMBL" id="MDI9240717.1"/>
    </source>
</evidence>
<reference evidence="1 2" key="1">
    <citation type="submission" date="2023-05" db="EMBL/GenBank/DDBJ databases">
        <title>Lysobacter sp. strain LF1 Genome sequencing and assembly.</title>
        <authorList>
            <person name="Jung Y."/>
        </authorList>
    </citation>
    <scope>NUCLEOTIDE SEQUENCE [LARGE SCALE GENOMIC DNA]</scope>
    <source>
        <strain evidence="1 2">LF1</strain>
    </source>
</reference>
<gene>
    <name evidence="1" type="ORF">QLQ15_17580</name>
</gene>